<dbReference type="AlphaFoldDB" id="A0A062UGI9"/>
<protein>
    <submittedName>
        <fullName evidence="2">Uncharacterized protein</fullName>
    </submittedName>
</protein>
<feature type="transmembrane region" description="Helical" evidence="1">
    <location>
        <begin position="116"/>
        <end position="136"/>
    </location>
</feature>
<reference evidence="2 3" key="1">
    <citation type="journal article" date="2014" name="Antonie Van Leeuwenhoek">
        <title>Hyphomonas beringensis sp. nov. and Hyphomonas chukchiensis sp. nov., isolated from surface seawater of the Bering Sea and Chukchi Sea.</title>
        <authorList>
            <person name="Li C."/>
            <person name="Lai Q."/>
            <person name="Li G."/>
            <person name="Dong C."/>
            <person name="Wang J."/>
            <person name="Liao Y."/>
            <person name="Shao Z."/>
        </authorList>
    </citation>
    <scope>NUCLEOTIDE SEQUENCE [LARGE SCALE GENOMIC DNA]</scope>
    <source>
        <strain evidence="2 3">BH-BN04-4</strain>
    </source>
</reference>
<name>A0A062UGI9_9PROT</name>
<accession>A0A062UGI9</accession>
<organism evidence="2 3">
    <name type="scientific">Hyphomonas chukchiensis</name>
    <dbReference type="NCBI Taxonomy" id="1280947"/>
    <lineage>
        <taxon>Bacteria</taxon>
        <taxon>Pseudomonadati</taxon>
        <taxon>Pseudomonadota</taxon>
        <taxon>Alphaproteobacteria</taxon>
        <taxon>Hyphomonadales</taxon>
        <taxon>Hyphomonadaceae</taxon>
        <taxon>Hyphomonas</taxon>
    </lineage>
</organism>
<dbReference type="EMBL" id="AWFG01000063">
    <property type="protein sequence ID" value="KCZ55220.1"/>
    <property type="molecule type" value="Genomic_DNA"/>
</dbReference>
<evidence type="ECO:0000313" key="3">
    <source>
        <dbReference type="Proteomes" id="UP000027190"/>
    </source>
</evidence>
<feature type="transmembrane region" description="Helical" evidence="1">
    <location>
        <begin position="58"/>
        <end position="78"/>
    </location>
</feature>
<dbReference type="Proteomes" id="UP000027190">
    <property type="component" value="Unassembled WGS sequence"/>
</dbReference>
<keyword evidence="1" id="KW-0812">Transmembrane</keyword>
<dbReference type="STRING" id="1280947.HY30_08640"/>
<evidence type="ECO:0000256" key="1">
    <source>
        <dbReference type="SAM" id="Phobius"/>
    </source>
</evidence>
<feature type="transmembrane region" description="Helical" evidence="1">
    <location>
        <begin position="84"/>
        <end position="104"/>
    </location>
</feature>
<feature type="transmembrane region" description="Helical" evidence="1">
    <location>
        <begin position="12"/>
        <end position="31"/>
    </location>
</feature>
<proteinExistence type="predicted"/>
<keyword evidence="1" id="KW-1133">Transmembrane helix</keyword>
<gene>
    <name evidence="2" type="ORF">HY30_08640</name>
</gene>
<keyword evidence="1" id="KW-0472">Membrane</keyword>
<comment type="caution">
    <text evidence="2">The sequence shown here is derived from an EMBL/GenBank/DDBJ whole genome shotgun (WGS) entry which is preliminary data.</text>
</comment>
<feature type="transmembrane region" description="Helical" evidence="1">
    <location>
        <begin position="148"/>
        <end position="168"/>
    </location>
</feature>
<keyword evidence="3" id="KW-1185">Reference proteome</keyword>
<sequence length="181" mass="19749">MWNVLSTIGQEASNSPVSFSAAVVALVSLIIRLSTGTRPRQIQDNEQRAAFRREPRKILLGLFWSGALASLWAVVAAWSIALAVAMYFGFFFLIVYVLWISGVFDEFEHEHVQLDALVTAVLSSLLYFGVVIDVVSRSSSKIEYSLGGVILVSMVSLILTGLLVAAVFDSAESADSRSKED</sequence>
<dbReference type="RefSeq" id="WP_034742983.1">
    <property type="nucleotide sequence ID" value="NZ_AWFG01000063.1"/>
</dbReference>
<evidence type="ECO:0000313" key="2">
    <source>
        <dbReference type="EMBL" id="KCZ55220.1"/>
    </source>
</evidence>